<evidence type="ECO:0000313" key="3">
    <source>
        <dbReference type="Proteomes" id="UP001341840"/>
    </source>
</evidence>
<proteinExistence type="predicted"/>
<reference evidence="2 3" key="1">
    <citation type="journal article" date="2023" name="Plants (Basel)">
        <title>Bridging the Gap: Combining Genomics and Transcriptomics Approaches to Understand Stylosanthes scabra, an Orphan Legume from the Brazilian Caatinga.</title>
        <authorList>
            <person name="Ferreira-Neto J.R.C."/>
            <person name="da Silva M.D."/>
            <person name="Binneck E."/>
            <person name="de Melo N.F."/>
            <person name="da Silva R.H."/>
            <person name="de Melo A.L.T.M."/>
            <person name="Pandolfi V."/>
            <person name="Bustamante F.O."/>
            <person name="Brasileiro-Vidal A.C."/>
            <person name="Benko-Iseppon A.M."/>
        </authorList>
    </citation>
    <scope>NUCLEOTIDE SEQUENCE [LARGE SCALE GENOMIC DNA]</scope>
    <source>
        <tissue evidence="2">Leaves</tissue>
    </source>
</reference>
<feature type="transmembrane region" description="Helical" evidence="1">
    <location>
        <begin position="85"/>
        <end position="106"/>
    </location>
</feature>
<gene>
    <name evidence="2" type="ORF">PIB30_118046</name>
</gene>
<organism evidence="2 3">
    <name type="scientific">Stylosanthes scabra</name>
    <dbReference type="NCBI Taxonomy" id="79078"/>
    <lineage>
        <taxon>Eukaryota</taxon>
        <taxon>Viridiplantae</taxon>
        <taxon>Streptophyta</taxon>
        <taxon>Embryophyta</taxon>
        <taxon>Tracheophyta</taxon>
        <taxon>Spermatophyta</taxon>
        <taxon>Magnoliopsida</taxon>
        <taxon>eudicotyledons</taxon>
        <taxon>Gunneridae</taxon>
        <taxon>Pentapetalae</taxon>
        <taxon>rosids</taxon>
        <taxon>fabids</taxon>
        <taxon>Fabales</taxon>
        <taxon>Fabaceae</taxon>
        <taxon>Papilionoideae</taxon>
        <taxon>50 kb inversion clade</taxon>
        <taxon>dalbergioids sensu lato</taxon>
        <taxon>Dalbergieae</taxon>
        <taxon>Pterocarpus clade</taxon>
        <taxon>Stylosanthes</taxon>
    </lineage>
</organism>
<dbReference type="Proteomes" id="UP001341840">
    <property type="component" value="Unassembled WGS sequence"/>
</dbReference>
<feature type="transmembrane region" description="Helical" evidence="1">
    <location>
        <begin position="21"/>
        <end position="44"/>
    </location>
</feature>
<keyword evidence="1" id="KW-0472">Membrane</keyword>
<name>A0ABU6VHN6_9FABA</name>
<sequence length="107" mass="11468">MTVESRWRNGSHSELKWRRNLLPLPIASLSLRSSLSISISLSFATPATETEFPEMTASITTVVLSINSCFSLNSDPLPLMSSATAFPLVGAVTIPLSSLSLLLMCVG</sequence>
<keyword evidence="1" id="KW-1133">Transmembrane helix</keyword>
<keyword evidence="3" id="KW-1185">Reference proteome</keyword>
<protein>
    <submittedName>
        <fullName evidence="2">Uncharacterized protein</fullName>
    </submittedName>
</protein>
<accession>A0ABU6VHN6</accession>
<evidence type="ECO:0000256" key="1">
    <source>
        <dbReference type="SAM" id="Phobius"/>
    </source>
</evidence>
<evidence type="ECO:0000313" key="2">
    <source>
        <dbReference type="EMBL" id="MED6172619.1"/>
    </source>
</evidence>
<dbReference type="EMBL" id="JASCZI010151404">
    <property type="protein sequence ID" value="MED6172619.1"/>
    <property type="molecule type" value="Genomic_DNA"/>
</dbReference>
<keyword evidence="1" id="KW-0812">Transmembrane</keyword>
<comment type="caution">
    <text evidence="2">The sequence shown here is derived from an EMBL/GenBank/DDBJ whole genome shotgun (WGS) entry which is preliminary data.</text>
</comment>